<evidence type="ECO:0000313" key="2">
    <source>
        <dbReference type="EMBL" id="TQL70726.1"/>
    </source>
</evidence>
<keyword evidence="1" id="KW-0472">Membrane</keyword>
<organism evidence="2 3">
    <name type="scientific">Nocardioides albertanoniae</name>
    <dbReference type="NCBI Taxonomy" id="1175486"/>
    <lineage>
        <taxon>Bacteria</taxon>
        <taxon>Bacillati</taxon>
        <taxon>Actinomycetota</taxon>
        <taxon>Actinomycetes</taxon>
        <taxon>Propionibacteriales</taxon>
        <taxon>Nocardioidaceae</taxon>
        <taxon>Nocardioides</taxon>
    </lineage>
</organism>
<sequence length="468" mass="50765">MSADDSRSDLWHWYEYPVGLVGEITRAFERTLFPFLTGLGGTFVLVLGVGMMADEGMLGDPGVANAVESLLLASLPLLMIAAVVVWAGYASAACLRDVTTSRAIVRATRDGADRHRVPSPEQVVAVIREPGRLLRYFALGTGGPTAVLGVIGVGIAFTRDDVVETLTISAIALAWAAAMVPLAFYVPQWLTAAQERRQKVIAAFWSTEDEANAWKRARQDRSRPRAGSGGFRSADKVIYAATLVALLGFLILQLSVGARCSTVPGSSPAQQCDTTHYGSFIERILGWGFSAFVVAMVIAILLAAGGALFDWRQRRSERNDLRRRLDDMTAERPDDLVLAHHSERHTHPIITMAVILSAFTMIVAAAAYFAGKREDSEVEIFYSPHQDLELSIAAAALALFVIALVTTAVVNVRGREFRNVLMRRWPAGPTWSAGEDGRVLRAKAGPALHAARYKKVGKGKSSQNTAPY</sequence>
<name>A0A543ADZ5_9ACTN</name>
<feature type="transmembrane region" description="Helical" evidence="1">
    <location>
        <begin position="390"/>
        <end position="414"/>
    </location>
</feature>
<dbReference type="OrthoDB" id="3699478at2"/>
<keyword evidence="1" id="KW-0812">Transmembrane</keyword>
<feature type="transmembrane region" description="Helical" evidence="1">
    <location>
        <begin position="349"/>
        <end position="370"/>
    </location>
</feature>
<feature type="transmembrane region" description="Helical" evidence="1">
    <location>
        <begin position="284"/>
        <end position="309"/>
    </location>
</feature>
<gene>
    <name evidence="2" type="ORF">FB381_4668</name>
</gene>
<accession>A0A543ADZ5</accession>
<reference evidence="2 3" key="1">
    <citation type="submission" date="2019-06" db="EMBL/GenBank/DDBJ databases">
        <title>Sequencing the genomes of 1000 actinobacteria strains.</title>
        <authorList>
            <person name="Klenk H.-P."/>
        </authorList>
    </citation>
    <scope>NUCLEOTIDE SEQUENCE [LARGE SCALE GENOMIC DNA]</scope>
    <source>
        <strain evidence="2 3">DSM 25218</strain>
    </source>
</reference>
<dbReference type="Proteomes" id="UP000320209">
    <property type="component" value="Unassembled WGS sequence"/>
</dbReference>
<feature type="transmembrane region" description="Helical" evidence="1">
    <location>
        <begin position="136"/>
        <end position="156"/>
    </location>
</feature>
<protein>
    <submittedName>
        <fullName evidence="2">Uncharacterized protein</fullName>
    </submittedName>
</protein>
<dbReference type="AlphaFoldDB" id="A0A543ADZ5"/>
<feature type="transmembrane region" description="Helical" evidence="1">
    <location>
        <begin position="73"/>
        <end position="95"/>
    </location>
</feature>
<feature type="transmembrane region" description="Helical" evidence="1">
    <location>
        <begin position="237"/>
        <end position="256"/>
    </location>
</feature>
<evidence type="ECO:0000313" key="3">
    <source>
        <dbReference type="Proteomes" id="UP000320209"/>
    </source>
</evidence>
<evidence type="ECO:0000256" key="1">
    <source>
        <dbReference type="SAM" id="Phobius"/>
    </source>
</evidence>
<comment type="caution">
    <text evidence="2">The sequence shown here is derived from an EMBL/GenBank/DDBJ whole genome shotgun (WGS) entry which is preliminary data.</text>
</comment>
<dbReference type="EMBL" id="VFOV01000001">
    <property type="protein sequence ID" value="TQL70726.1"/>
    <property type="molecule type" value="Genomic_DNA"/>
</dbReference>
<feature type="transmembrane region" description="Helical" evidence="1">
    <location>
        <begin position="32"/>
        <end position="53"/>
    </location>
</feature>
<feature type="transmembrane region" description="Helical" evidence="1">
    <location>
        <begin position="168"/>
        <end position="187"/>
    </location>
</feature>
<dbReference type="RefSeq" id="WP_141782420.1">
    <property type="nucleotide sequence ID" value="NZ_VFOV01000001.1"/>
</dbReference>
<keyword evidence="3" id="KW-1185">Reference proteome</keyword>
<proteinExistence type="predicted"/>
<keyword evidence="1" id="KW-1133">Transmembrane helix</keyword>